<name>A0A8H4VK20_9AGAR</name>
<dbReference type="PANTHER" id="PTHR33353:SF17">
    <property type="entry name" value="ENDO-BETA-1,4-GLUCANASE D"/>
    <property type="match status" value="1"/>
</dbReference>
<dbReference type="InterPro" id="IPR049892">
    <property type="entry name" value="AA9"/>
</dbReference>
<evidence type="ECO:0000256" key="6">
    <source>
        <dbReference type="ARBA" id="ARBA00023326"/>
    </source>
</evidence>
<comment type="similarity">
    <text evidence="7">Belongs to the polysaccharide monooxygenase AA9 family.</text>
</comment>
<evidence type="ECO:0000259" key="10">
    <source>
        <dbReference type="Pfam" id="PF03443"/>
    </source>
</evidence>
<comment type="domain">
    <text evidence="8">Has a modular structure: an endo-beta-1,4-glucanase catalytic module at the N-terminus, a linker rich in serines and threonines, and a C-terminal carbohydrate-binding module (CBM).</text>
</comment>
<feature type="chain" id="PRO_5034009826" description="AA9 family lytic polysaccharide monooxygenase" evidence="9">
    <location>
        <begin position="19"/>
        <end position="246"/>
    </location>
</feature>
<keyword evidence="12" id="KW-1185">Reference proteome</keyword>
<dbReference type="Pfam" id="PF03443">
    <property type="entry name" value="AA9"/>
    <property type="match status" value="1"/>
</dbReference>
<evidence type="ECO:0000256" key="4">
    <source>
        <dbReference type="ARBA" id="ARBA00023157"/>
    </source>
</evidence>
<feature type="domain" description="Auxiliary Activity family 9 catalytic" evidence="10">
    <location>
        <begin position="19"/>
        <end position="222"/>
    </location>
</feature>
<dbReference type="InterPro" id="IPR005103">
    <property type="entry name" value="AA9_LPMO"/>
</dbReference>
<reference evidence="11 12" key="1">
    <citation type="submission" date="2019-12" db="EMBL/GenBank/DDBJ databases">
        <authorList>
            <person name="Floudas D."/>
            <person name="Bentzer J."/>
            <person name="Ahren D."/>
            <person name="Johansson T."/>
            <person name="Persson P."/>
            <person name="Tunlid A."/>
        </authorList>
    </citation>
    <scope>NUCLEOTIDE SEQUENCE [LARGE SCALE GENOMIC DNA]</scope>
    <source>
        <strain evidence="11 12">CBS 102.39</strain>
    </source>
</reference>
<sequence>MQLRSLLLSASLVSTALAHTRIWGVWVNEVDQGDGRDIYVRSPPTNDPLKDLTQANIACNVANRVVPQTVSVKAGDKFTFEWYHNTRADDIIASSHKGPILVYIAPTVSNGTGPVWTKLFHSGYENGQWAVDELLTAKGRHFINIPDLPPDDYLLRAEIIALHEADVAYNVNPVRGAQLYISCVQVRITSSGSTAPPLGVSFPGAYTYSTPGIVWNLYNKTLDMNTYPIPGPAVWEGAVGGGFEQP</sequence>
<evidence type="ECO:0000256" key="1">
    <source>
        <dbReference type="ARBA" id="ARBA00004613"/>
    </source>
</evidence>
<keyword evidence="3 8" id="KW-0136">Cellulose degradation</keyword>
<dbReference type="Gene3D" id="2.70.50.70">
    <property type="match status" value="1"/>
</dbReference>
<dbReference type="GO" id="GO:0005576">
    <property type="term" value="C:extracellular region"/>
    <property type="evidence" value="ECO:0007669"/>
    <property type="project" value="UniProtKB-SubCell"/>
</dbReference>
<dbReference type="CDD" id="cd21175">
    <property type="entry name" value="LPMO_AA9"/>
    <property type="match status" value="1"/>
</dbReference>
<dbReference type="GO" id="GO:0030245">
    <property type="term" value="P:cellulose catabolic process"/>
    <property type="evidence" value="ECO:0007669"/>
    <property type="project" value="UniProtKB-UniRule"/>
</dbReference>
<feature type="signal peptide" evidence="9">
    <location>
        <begin position="1"/>
        <end position="18"/>
    </location>
</feature>
<dbReference type="EMBL" id="JAACJL010000058">
    <property type="protein sequence ID" value="KAF4610754.1"/>
    <property type="molecule type" value="Genomic_DNA"/>
</dbReference>
<keyword evidence="4 8" id="KW-1015">Disulfide bond</keyword>
<gene>
    <name evidence="11" type="ORF">D9613_006896</name>
</gene>
<keyword evidence="5 8" id="KW-0119">Carbohydrate metabolism</keyword>
<keyword evidence="9" id="KW-0732">Signal</keyword>
<dbReference type="AlphaFoldDB" id="A0A8H4VK20"/>
<comment type="catalytic activity">
    <reaction evidence="8">
        <text>[(1-&gt;4)-beta-D-glucosyl]n+m + reduced acceptor + O2 = 4-dehydro-beta-D-glucosyl-[(1-&gt;4)-beta-D-glucosyl]n-1 + [(1-&gt;4)-beta-D-glucosyl]m + acceptor + H2O.</text>
        <dbReference type="EC" id="1.14.99.56"/>
    </reaction>
</comment>
<dbReference type="EC" id="1.14.99.56" evidence="8"/>
<evidence type="ECO:0000256" key="3">
    <source>
        <dbReference type="ARBA" id="ARBA00023001"/>
    </source>
</evidence>
<dbReference type="GO" id="GO:0030248">
    <property type="term" value="F:cellulose binding"/>
    <property type="evidence" value="ECO:0007669"/>
    <property type="project" value="UniProtKB-UniRule"/>
</dbReference>
<keyword evidence="6 8" id="KW-0624">Polysaccharide degradation</keyword>
<evidence type="ECO:0000256" key="8">
    <source>
        <dbReference type="RuleBase" id="RU368122"/>
    </source>
</evidence>
<proteinExistence type="inferred from homology"/>
<evidence type="ECO:0000256" key="2">
    <source>
        <dbReference type="ARBA" id="ARBA00022525"/>
    </source>
</evidence>
<comment type="function">
    <text evidence="8">Lytic polysaccharide monooxygenase (LMPO) that depolymerizes crystalline and amorphous polysaccharides via the oxidation of scissile alpha- or beta-(1-4)-glycosidic bonds, yielding C1 and/or C4 oxidation products. Catalysis by LPMOs requires the reduction of the active-site copper from Cu(II) to Cu(I) by a reducing agent and H(2)O(2) or O(2) as a cosubstrate.</text>
</comment>
<dbReference type="GO" id="GO:0008810">
    <property type="term" value="F:cellulase activity"/>
    <property type="evidence" value="ECO:0007669"/>
    <property type="project" value="UniProtKB-UniRule"/>
</dbReference>
<comment type="caution">
    <text evidence="11">The sequence shown here is derived from an EMBL/GenBank/DDBJ whole genome shotgun (WGS) entry which is preliminary data.</text>
</comment>
<dbReference type="PANTHER" id="PTHR33353">
    <property type="entry name" value="PUTATIVE (AFU_ORTHOLOGUE AFUA_1G12560)-RELATED"/>
    <property type="match status" value="1"/>
</dbReference>
<evidence type="ECO:0000256" key="7">
    <source>
        <dbReference type="ARBA" id="ARBA00044502"/>
    </source>
</evidence>
<comment type="subcellular location">
    <subcellularLocation>
        <location evidence="1 8">Secreted</location>
    </subcellularLocation>
</comment>
<dbReference type="Proteomes" id="UP000521872">
    <property type="component" value="Unassembled WGS sequence"/>
</dbReference>
<evidence type="ECO:0000256" key="9">
    <source>
        <dbReference type="SAM" id="SignalP"/>
    </source>
</evidence>
<evidence type="ECO:0000256" key="5">
    <source>
        <dbReference type="ARBA" id="ARBA00023277"/>
    </source>
</evidence>
<evidence type="ECO:0000313" key="11">
    <source>
        <dbReference type="EMBL" id="KAF4610754.1"/>
    </source>
</evidence>
<accession>A0A8H4VK20</accession>
<keyword evidence="2 8" id="KW-0964">Secreted</keyword>
<evidence type="ECO:0000313" key="12">
    <source>
        <dbReference type="Proteomes" id="UP000521872"/>
    </source>
</evidence>
<protein>
    <recommendedName>
        <fullName evidence="8">AA9 family lytic polysaccharide monooxygenase</fullName>
        <ecNumber evidence="8">1.14.99.56</ecNumber>
    </recommendedName>
    <alternativeName>
        <fullName evidence="8">Endo-beta-1,4-glucanase</fullName>
    </alternativeName>
    <alternativeName>
        <fullName evidence="8">Glycosyl hydrolase 61 family protein</fullName>
    </alternativeName>
</protein>
<organism evidence="11 12">
    <name type="scientific">Agrocybe pediades</name>
    <dbReference type="NCBI Taxonomy" id="84607"/>
    <lineage>
        <taxon>Eukaryota</taxon>
        <taxon>Fungi</taxon>
        <taxon>Dikarya</taxon>
        <taxon>Basidiomycota</taxon>
        <taxon>Agaricomycotina</taxon>
        <taxon>Agaricomycetes</taxon>
        <taxon>Agaricomycetidae</taxon>
        <taxon>Agaricales</taxon>
        <taxon>Agaricineae</taxon>
        <taxon>Strophariaceae</taxon>
        <taxon>Agrocybe</taxon>
    </lineage>
</organism>